<keyword evidence="3" id="KW-0560">Oxidoreductase</keyword>
<evidence type="ECO:0000259" key="5">
    <source>
        <dbReference type="Pfam" id="PF03807"/>
    </source>
</evidence>
<dbReference type="AlphaFoldDB" id="A0A839IVU7"/>
<dbReference type="InterPro" id="IPR008927">
    <property type="entry name" value="6-PGluconate_DH-like_C_sf"/>
</dbReference>
<accession>A0A839IVU7</accession>
<feature type="domain" description="Pyrroline-5-carboxylate reductase dimerisation" evidence="6">
    <location>
        <begin position="165"/>
        <end position="253"/>
    </location>
</feature>
<dbReference type="Gene3D" id="1.10.3730.10">
    <property type="entry name" value="ProC C-terminal domain-like"/>
    <property type="match status" value="1"/>
</dbReference>
<dbReference type="Gene3D" id="3.40.50.720">
    <property type="entry name" value="NAD(P)-binding Rossmann-like Domain"/>
    <property type="match status" value="1"/>
</dbReference>
<keyword evidence="2 4" id="KW-0521">NADP</keyword>
<evidence type="ECO:0000256" key="4">
    <source>
        <dbReference type="PIRSR" id="PIRSR000193-1"/>
    </source>
</evidence>
<evidence type="ECO:0000259" key="6">
    <source>
        <dbReference type="Pfam" id="PF14748"/>
    </source>
</evidence>
<reference evidence="7 8" key="1">
    <citation type="submission" date="2020-08" db="EMBL/GenBank/DDBJ databases">
        <title>Oceanospirillum sp. nov. isolated from marine sediment.</title>
        <authorList>
            <person name="Ji X."/>
        </authorList>
    </citation>
    <scope>NUCLEOTIDE SEQUENCE [LARGE SCALE GENOMIC DNA]</scope>
    <source>
        <strain evidence="7 8">D5</strain>
    </source>
</reference>
<comment type="similarity">
    <text evidence="1">Belongs to the pyrroline-5-carboxylate reductase family.</text>
</comment>
<dbReference type="InterPro" id="IPR036291">
    <property type="entry name" value="NAD(P)-bd_dom_sf"/>
</dbReference>
<proteinExistence type="inferred from homology"/>
<dbReference type="Pfam" id="PF03807">
    <property type="entry name" value="F420_oxidored"/>
    <property type="match status" value="1"/>
</dbReference>
<organism evidence="7 8">
    <name type="scientific">Oceanospirillum sediminis</name>
    <dbReference type="NCBI Taxonomy" id="2760088"/>
    <lineage>
        <taxon>Bacteria</taxon>
        <taxon>Pseudomonadati</taxon>
        <taxon>Pseudomonadota</taxon>
        <taxon>Gammaproteobacteria</taxon>
        <taxon>Oceanospirillales</taxon>
        <taxon>Oceanospirillaceae</taxon>
        <taxon>Oceanospirillum</taxon>
    </lineage>
</organism>
<comment type="caution">
    <text evidence="7">The sequence shown here is derived from an EMBL/GenBank/DDBJ whole genome shotgun (WGS) entry which is preliminary data.</text>
</comment>
<dbReference type="EMBL" id="JACJFM010000029">
    <property type="protein sequence ID" value="MBB1488507.1"/>
    <property type="molecule type" value="Genomic_DNA"/>
</dbReference>
<evidence type="ECO:0000256" key="1">
    <source>
        <dbReference type="ARBA" id="ARBA00005525"/>
    </source>
</evidence>
<feature type="binding site" evidence="4">
    <location>
        <begin position="69"/>
        <end position="72"/>
    </location>
    <ligand>
        <name>NADP(+)</name>
        <dbReference type="ChEBI" id="CHEBI:58349"/>
    </ligand>
</feature>
<dbReference type="InterPro" id="IPR028939">
    <property type="entry name" value="P5C_Rdtase_cat_N"/>
</dbReference>
<evidence type="ECO:0000313" key="8">
    <source>
        <dbReference type="Proteomes" id="UP000565262"/>
    </source>
</evidence>
<evidence type="ECO:0000256" key="3">
    <source>
        <dbReference type="ARBA" id="ARBA00023002"/>
    </source>
</evidence>
<dbReference type="InterPro" id="IPR029036">
    <property type="entry name" value="P5CR_dimer"/>
</dbReference>
<name>A0A839IVU7_9GAMM</name>
<feature type="binding site" evidence="4">
    <location>
        <position position="56"/>
    </location>
    <ligand>
        <name>NADPH</name>
        <dbReference type="ChEBI" id="CHEBI:57783"/>
    </ligand>
</feature>
<dbReference type="PANTHER" id="PTHR11645:SF0">
    <property type="entry name" value="PYRROLINE-5-CARBOXYLATE REDUCTASE 3"/>
    <property type="match status" value="1"/>
</dbReference>
<dbReference type="InterPro" id="IPR000304">
    <property type="entry name" value="Pyrroline-COOH_reductase"/>
</dbReference>
<feature type="domain" description="Pyrroline-5-carboxylate reductase catalytic N-terminal" evidence="5">
    <location>
        <begin position="6"/>
        <end position="96"/>
    </location>
</feature>
<keyword evidence="8" id="KW-1185">Reference proteome</keyword>
<sequence length="256" mass="27754">MNYQTFGVLGVGHLASYTIKGLRNSGDLRRIILSPRGARTAAELSESCNCHIAIDNQSVIDQSDIVLLAVRPDGLEDLLQDLSFKPDQLVISAIAGVSLDQLRQFPPLQSSQLVRVIPSTSAEVCSGPVPLYPANPVAEQLFNQIGNVVPLPSEDLFDISLSHACLHGWSYFLIQQLIDWSCAQGMDADTARKMVAYSISSAVDFAEAQPELSYGDIGRAIATEGTFTQRGISRIEASGGLQSWVDAMQSMIDDQR</sequence>
<dbReference type="Pfam" id="PF14748">
    <property type="entry name" value="P5CR_dimer"/>
    <property type="match status" value="1"/>
</dbReference>
<gene>
    <name evidence="7" type="ORF">H4O21_18035</name>
</gene>
<dbReference type="PIRSF" id="PIRSF000193">
    <property type="entry name" value="Pyrrol-5-carb_rd"/>
    <property type="match status" value="1"/>
</dbReference>
<dbReference type="PANTHER" id="PTHR11645">
    <property type="entry name" value="PYRROLINE-5-CARBOXYLATE REDUCTASE"/>
    <property type="match status" value="1"/>
</dbReference>
<dbReference type="Proteomes" id="UP000565262">
    <property type="component" value="Unassembled WGS sequence"/>
</dbReference>
<dbReference type="SUPFAM" id="SSF48179">
    <property type="entry name" value="6-phosphogluconate dehydrogenase C-terminal domain-like"/>
    <property type="match status" value="1"/>
</dbReference>
<evidence type="ECO:0000313" key="7">
    <source>
        <dbReference type="EMBL" id="MBB1488507.1"/>
    </source>
</evidence>
<dbReference type="SUPFAM" id="SSF51735">
    <property type="entry name" value="NAD(P)-binding Rossmann-fold domains"/>
    <property type="match status" value="1"/>
</dbReference>
<evidence type="ECO:0000256" key="2">
    <source>
        <dbReference type="ARBA" id="ARBA00022857"/>
    </source>
</evidence>
<dbReference type="GO" id="GO:0055129">
    <property type="term" value="P:L-proline biosynthetic process"/>
    <property type="evidence" value="ECO:0007669"/>
    <property type="project" value="TreeGrafter"/>
</dbReference>
<dbReference type="RefSeq" id="WP_182810275.1">
    <property type="nucleotide sequence ID" value="NZ_JACJFM010000029.1"/>
</dbReference>
<dbReference type="GO" id="GO:0004735">
    <property type="term" value="F:pyrroline-5-carboxylate reductase activity"/>
    <property type="evidence" value="ECO:0007669"/>
    <property type="project" value="InterPro"/>
</dbReference>
<feature type="binding site" evidence="4">
    <location>
        <begin position="9"/>
        <end position="14"/>
    </location>
    <ligand>
        <name>NADP(+)</name>
        <dbReference type="ChEBI" id="CHEBI:58349"/>
    </ligand>
</feature>
<protein>
    <submittedName>
        <fullName evidence="7">NAD(P)-binding domain-containing protein</fullName>
    </submittedName>
</protein>